<feature type="transmembrane region" description="Helical" evidence="7">
    <location>
        <begin position="27"/>
        <end position="47"/>
    </location>
</feature>
<protein>
    <submittedName>
        <fullName evidence="8">GlsB/YeaQ/YmgE family stress response membrane protein</fullName>
    </submittedName>
</protein>
<accession>A0ABY6CAW4</accession>
<dbReference type="EMBL" id="CP104965">
    <property type="protein sequence ID" value="UXN68391.1"/>
    <property type="molecule type" value="Genomic_DNA"/>
</dbReference>
<keyword evidence="9" id="KW-1185">Reference proteome</keyword>
<dbReference type="Pfam" id="PF04226">
    <property type="entry name" value="Transgly_assoc"/>
    <property type="match status" value="1"/>
</dbReference>
<dbReference type="PANTHER" id="PTHR33884">
    <property type="entry name" value="UPF0410 PROTEIN YMGE"/>
    <property type="match status" value="1"/>
</dbReference>
<evidence type="ECO:0000256" key="2">
    <source>
        <dbReference type="ARBA" id="ARBA00011006"/>
    </source>
</evidence>
<keyword evidence="3" id="KW-1003">Cell membrane</keyword>
<comment type="similarity">
    <text evidence="2">Belongs to the UPF0410 family.</text>
</comment>
<evidence type="ECO:0000256" key="5">
    <source>
        <dbReference type="ARBA" id="ARBA00022989"/>
    </source>
</evidence>
<dbReference type="Proteomes" id="UP001061862">
    <property type="component" value="Chromosome"/>
</dbReference>
<feature type="transmembrane region" description="Helical" evidence="7">
    <location>
        <begin position="59"/>
        <end position="79"/>
    </location>
</feature>
<keyword evidence="6 7" id="KW-0472">Membrane</keyword>
<evidence type="ECO:0000256" key="4">
    <source>
        <dbReference type="ARBA" id="ARBA00022692"/>
    </source>
</evidence>
<keyword evidence="5 7" id="KW-1133">Transmembrane helix</keyword>
<evidence type="ECO:0000313" key="9">
    <source>
        <dbReference type="Proteomes" id="UP001061862"/>
    </source>
</evidence>
<sequence length="83" mass="8684">MSIVWAIIIGFFAGLIAKWITPGDRKPSGFILTTVLGIVGSVLATWLGQAMGWYGPGDGANFIGAIVGAVIILLAWGQLAKRV</sequence>
<evidence type="ECO:0000256" key="3">
    <source>
        <dbReference type="ARBA" id="ARBA00022475"/>
    </source>
</evidence>
<evidence type="ECO:0000256" key="1">
    <source>
        <dbReference type="ARBA" id="ARBA00004651"/>
    </source>
</evidence>
<evidence type="ECO:0000256" key="7">
    <source>
        <dbReference type="SAM" id="Phobius"/>
    </source>
</evidence>
<dbReference type="PANTHER" id="PTHR33884:SF7">
    <property type="entry name" value="BSL8023 PROTEIN"/>
    <property type="match status" value="1"/>
</dbReference>
<dbReference type="RefSeq" id="WP_262166228.1">
    <property type="nucleotide sequence ID" value="NZ_CP104965.1"/>
</dbReference>
<dbReference type="InterPro" id="IPR007341">
    <property type="entry name" value="Transgly_assoc"/>
</dbReference>
<gene>
    <name evidence="8" type="ORF">N8A98_14090</name>
</gene>
<name>A0ABY6CAW4_9HYPH</name>
<evidence type="ECO:0000256" key="6">
    <source>
        <dbReference type="ARBA" id="ARBA00023136"/>
    </source>
</evidence>
<keyword evidence="4 7" id="KW-0812">Transmembrane</keyword>
<comment type="subcellular location">
    <subcellularLocation>
        <location evidence="1">Cell membrane</location>
        <topology evidence="1">Multi-pass membrane protein</topology>
    </subcellularLocation>
</comment>
<reference evidence="8 9" key="1">
    <citation type="submission" date="2022-09" db="EMBL/GenBank/DDBJ databases">
        <title>Interaction between co-microsymbionts with complementary sets of symbiotic genes in legume-rhizobium systems.</title>
        <authorList>
            <person name="Safronova V."/>
            <person name="Sazanova A."/>
            <person name="Afonin A."/>
            <person name="Chirak E."/>
        </authorList>
    </citation>
    <scope>NUCLEOTIDE SEQUENCE [LARGE SCALE GENOMIC DNA]</scope>
    <source>
        <strain evidence="8 9">A18/4-1</strain>
    </source>
</reference>
<proteinExistence type="inferred from homology"/>
<organism evidence="8 9">
    <name type="scientific">Devosia neptuniae</name>
    <dbReference type="NCBI Taxonomy" id="191302"/>
    <lineage>
        <taxon>Bacteria</taxon>
        <taxon>Pseudomonadati</taxon>
        <taxon>Pseudomonadota</taxon>
        <taxon>Alphaproteobacteria</taxon>
        <taxon>Hyphomicrobiales</taxon>
        <taxon>Devosiaceae</taxon>
        <taxon>Devosia</taxon>
    </lineage>
</organism>
<evidence type="ECO:0000313" key="8">
    <source>
        <dbReference type="EMBL" id="UXN68391.1"/>
    </source>
</evidence>